<organism evidence="1 2">
    <name type="scientific">Eumeta variegata</name>
    <name type="common">Bagworm moth</name>
    <name type="synonym">Eumeta japonica</name>
    <dbReference type="NCBI Taxonomy" id="151549"/>
    <lineage>
        <taxon>Eukaryota</taxon>
        <taxon>Metazoa</taxon>
        <taxon>Ecdysozoa</taxon>
        <taxon>Arthropoda</taxon>
        <taxon>Hexapoda</taxon>
        <taxon>Insecta</taxon>
        <taxon>Pterygota</taxon>
        <taxon>Neoptera</taxon>
        <taxon>Endopterygota</taxon>
        <taxon>Lepidoptera</taxon>
        <taxon>Glossata</taxon>
        <taxon>Ditrysia</taxon>
        <taxon>Tineoidea</taxon>
        <taxon>Psychidae</taxon>
        <taxon>Oiketicinae</taxon>
        <taxon>Eumeta</taxon>
    </lineage>
</organism>
<name>A0A4C1SG50_EUMVA</name>
<dbReference type="Proteomes" id="UP000299102">
    <property type="component" value="Unassembled WGS sequence"/>
</dbReference>
<evidence type="ECO:0000313" key="1">
    <source>
        <dbReference type="EMBL" id="GBP01102.1"/>
    </source>
</evidence>
<keyword evidence="2" id="KW-1185">Reference proteome</keyword>
<comment type="caution">
    <text evidence="1">The sequence shown here is derived from an EMBL/GenBank/DDBJ whole genome shotgun (WGS) entry which is preliminary data.</text>
</comment>
<protein>
    <submittedName>
        <fullName evidence="1">Uncharacterized protein</fullName>
    </submittedName>
</protein>
<accession>A0A4C1SG50</accession>
<gene>
    <name evidence="1" type="ORF">EVAR_2354_1</name>
</gene>
<sequence length="219" mass="24005">MICRRLGYDLLRAHFRRSCASGGPLGKGMLFYKIGRARSVPACRNGNHGTAAPGYQALLVNSWRRQGMLCEFDPVLSKGSAKACGALARSFNILHSSIELGRDFSGAQTDNLYQKLAQLGGRTAVFRAVLSPLVADGAGIERRREEGQFIATAIGNKRFTAIIYQYEQRNNYENENIMSSEHAFAALRPAERARGASKESRLGRCMGVACENPARLCIT</sequence>
<dbReference type="AlphaFoldDB" id="A0A4C1SG50"/>
<proteinExistence type="predicted"/>
<dbReference type="EMBL" id="BGZK01000007">
    <property type="protein sequence ID" value="GBP01102.1"/>
    <property type="molecule type" value="Genomic_DNA"/>
</dbReference>
<evidence type="ECO:0000313" key="2">
    <source>
        <dbReference type="Proteomes" id="UP000299102"/>
    </source>
</evidence>
<reference evidence="1 2" key="1">
    <citation type="journal article" date="2019" name="Commun. Biol.">
        <title>The bagworm genome reveals a unique fibroin gene that provides high tensile strength.</title>
        <authorList>
            <person name="Kono N."/>
            <person name="Nakamura H."/>
            <person name="Ohtoshi R."/>
            <person name="Tomita M."/>
            <person name="Numata K."/>
            <person name="Arakawa K."/>
        </authorList>
    </citation>
    <scope>NUCLEOTIDE SEQUENCE [LARGE SCALE GENOMIC DNA]</scope>
</reference>